<dbReference type="STRING" id="81985.R0GFE3"/>
<evidence type="ECO:0000313" key="3">
    <source>
        <dbReference type="Proteomes" id="UP000029121"/>
    </source>
</evidence>
<evidence type="ECO:0008006" key="4">
    <source>
        <dbReference type="Google" id="ProtNLM"/>
    </source>
</evidence>
<reference evidence="3" key="1">
    <citation type="journal article" date="2013" name="Nat. Genet.">
        <title>The Capsella rubella genome and the genomic consequences of rapid mating system evolution.</title>
        <authorList>
            <person name="Slotte T."/>
            <person name="Hazzouri K.M."/>
            <person name="Agren J.A."/>
            <person name="Koenig D."/>
            <person name="Maumus F."/>
            <person name="Guo Y.L."/>
            <person name="Steige K."/>
            <person name="Platts A.E."/>
            <person name="Escobar J.S."/>
            <person name="Newman L.K."/>
            <person name="Wang W."/>
            <person name="Mandakova T."/>
            <person name="Vello E."/>
            <person name="Smith L.M."/>
            <person name="Henz S.R."/>
            <person name="Steffen J."/>
            <person name="Takuno S."/>
            <person name="Brandvain Y."/>
            <person name="Coop G."/>
            <person name="Andolfatto P."/>
            <person name="Hu T.T."/>
            <person name="Blanchette M."/>
            <person name="Clark R.M."/>
            <person name="Quesneville H."/>
            <person name="Nordborg M."/>
            <person name="Gaut B.S."/>
            <person name="Lysak M.A."/>
            <person name="Jenkins J."/>
            <person name="Grimwood J."/>
            <person name="Chapman J."/>
            <person name="Prochnik S."/>
            <person name="Shu S."/>
            <person name="Rokhsar D."/>
            <person name="Schmutz J."/>
            <person name="Weigel D."/>
            <person name="Wright S.I."/>
        </authorList>
    </citation>
    <scope>NUCLEOTIDE SEQUENCE [LARGE SCALE GENOMIC DNA]</scope>
    <source>
        <strain evidence="3">cv. Monte Gargano</strain>
    </source>
</reference>
<keyword evidence="3" id="KW-1185">Reference proteome</keyword>
<dbReference type="Proteomes" id="UP000029121">
    <property type="component" value="Unassembled WGS sequence"/>
</dbReference>
<organism evidence="2 3">
    <name type="scientific">Capsella rubella</name>
    <dbReference type="NCBI Taxonomy" id="81985"/>
    <lineage>
        <taxon>Eukaryota</taxon>
        <taxon>Viridiplantae</taxon>
        <taxon>Streptophyta</taxon>
        <taxon>Embryophyta</taxon>
        <taxon>Tracheophyta</taxon>
        <taxon>Spermatophyta</taxon>
        <taxon>Magnoliopsida</taxon>
        <taxon>eudicotyledons</taxon>
        <taxon>Gunneridae</taxon>
        <taxon>Pentapetalae</taxon>
        <taxon>rosids</taxon>
        <taxon>malvids</taxon>
        <taxon>Brassicales</taxon>
        <taxon>Brassicaceae</taxon>
        <taxon>Camelineae</taxon>
        <taxon>Capsella</taxon>
    </lineage>
</organism>
<feature type="signal peptide" evidence="1">
    <location>
        <begin position="1"/>
        <end position="24"/>
    </location>
</feature>
<evidence type="ECO:0000256" key="1">
    <source>
        <dbReference type="SAM" id="SignalP"/>
    </source>
</evidence>
<sequence length="83" mass="9136">MTSAMKTSITIFFTICFIISFVHGRAIAPGYGTLFDAVQCFGGFEPCHDHGDVGCTAFCKKYKYDFGVCTKYSGCCCHVHIDN</sequence>
<protein>
    <recommendedName>
        <fullName evidence="4">Knottin scorpion toxin-like domain-containing protein</fullName>
    </recommendedName>
</protein>
<dbReference type="AlphaFoldDB" id="R0GFE3"/>
<evidence type="ECO:0000313" key="2">
    <source>
        <dbReference type="EMBL" id="EOA34517.1"/>
    </source>
</evidence>
<name>R0GFE3_9BRAS</name>
<gene>
    <name evidence="2" type="ORF">CARUB_v10022060mg</name>
</gene>
<dbReference type="EMBL" id="KB870806">
    <property type="protein sequence ID" value="EOA34517.1"/>
    <property type="molecule type" value="Genomic_DNA"/>
</dbReference>
<accession>R0GFE3</accession>
<feature type="chain" id="PRO_5004351044" description="Knottin scorpion toxin-like domain-containing protein" evidence="1">
    <location>
        <begin position="25"/>
        <end position="83"/>
    </location>
</feature>
<proteinExistence type="predicted"/>
<keyword evidence="1" id="KW-0732">Signal</keyword>